<dbReference type="KEGG" id="tva:4761564"/>
<evidence type="ECO:0000313" key="8">
    <source>
        <dbReference type="Proteomes" id="UP000001542"/>
    </source>
</evidence>
<dbReference type="EMBL" id="DS113496">
    <property type="protein sequence ID" value="EAY03718.1"/>
    <property type="molecule type" value="Genomic_DNA"/>
</dbReference>
<dbReference type="PANTHER" id="PTHR13019:SF7">
    <property type="entry name" value="GOLGI APPARATUS MEMBRANE PROTEIN TVP23"/>
    <property type="match status" value="1"/>
</dbReference>
<dbReference type="STRING" id="5722.A2EUF9"/>
<dbReference type="VEuPathDB" id="TrichDB:TVAG_473420"/>
<evidence type="ECO:0000256" key="4">
    <source>
        <dbReference type="ARBA" id="ARBA00022989"/>
    </source>
</evidence>
<feature type="transmembrane region" description="Helical" evidence="6">
    <location>
        <begin position="20"/>
        <end position="40"/>
    </location>
</feature>
<dbReference type="VEuPathDB" id="TrichDB:TVAGG3_0317100"/>
<dbReference type="PANTHER" id="PTHR13019">
    <property type="entry name" value="GOLGI APPARATUS MEMBRANE PROTEIN TVP23"/>
    <property type="match status" value="1"/>
</dbReference>
<dbReference type="RefSeq" id="XP_001315941.1">
    <property type="nucleotide sequence ID" value="XM_001315906.1"/>
</dbReference>
<dbReference type="Pfam" id="PF05832">
    <property type="entry name" value="DUF846"/>
    <property type="match status" value="1"/>
</dbReference>
<keyword evidence="3 6" id="KW-0812">Transmembrane</keyword>
<evidence type="ECO:0000256" key="6">
    <source>
        <dbReference type="RuleBase" id="RU361206"/>
    </source>
</evidence>
<proteinExistence type="inferred from homology"/>
<dbReference type="GO" id="GO:0000139">
    <property type="term" value="C:Golgi membrane"/>
    <property type="evidence" value="ECO:0000318"/>
    <property type="project" value="GO_Central"/>
</dbReference>
<accession>A2EUF9</accession>
<reference evidence="7" key="2">
    <citation type="journal article" date="2007" name="Science">
        <title>Draft genome sequence of the sexually transmitted pathogen Trichomonas vaginalis.</title>
        <authorList>
            <person name="Carlton J.M."/>
            <person name="Hirt R.P."/>
            <person name="Silva J.C."/>
            <person name="Delcher A.L."/>
            <person name="Schatz M."/>
            <person name="Zhao Q."/>
            <person name="Wortman J.R."/>
            <person name="Bidwell S.L."/>
            <person name="Alsmark U.C.M."/>
            <person name="Besteiro S."/>
            <person name="Sicheritz-Ponten T."/>
            <person name="Noel C.J."/>
            <person name="Dacks J.B."/>
            <person name="Foster P.G."/>
            <person name="Simillion C."/>
            <person name="Van de Peer Y."/>
            <person name="Miranda-Saavedra D."/>
            <person name="Barton G.J."/>
            <person name="Westrop G.D."/>
            <person name="Mueller S."/>
            <person name="Dessi D."/>
            <person name="Fiori P.L."/>
            <person name="Ren Q."/>
            <person name="Paulsen I."/>
            <person name="Zhang H."/>
            <person name="Bastida-Corcuera F.D."/>
            <person name="Simoes-Barbosa A."/>
            <person name="Brown M.T."/>
            <person name="Hayes R.D."/>
            <person name="Mukherjee M."/>
            <person name="Okumura C.Y."/>
            <person name="Schneider R."/>
            <person name="Smith A.J."/>
            <person name="Vanacova S."/>
            <person name="Villalvazo M."/>
            <person name="Haas B.J."/>
            <person name="Pertea M."/>
            <person name="Feldblyum T.V."/>
            <person name="Utterback T.R."/>
            <person name="Shu C.L."/>
            <person name="Osoegawa K."/>
            <person name="de Jong P.J."/>
            <person name="Hrdy I."/>
            <person name="Horvathova L."/>
            <person name="Zubacova Z."/>
            <person name="Dolezal P."/>
            <person name="Malik S.B."/>
            <person name="Logsdon J.M. Jr."/>
            <person name="Henze K."/>
            <person name="Gupta A."/>
            <person name="Wang C.C."/>
            <person name="Dunne R.L."/>
            <person name="Upcroft J.A."/>
            <person name="Upcroft P."/>
            <person name="White O."/>
            <person name="Salzberg S.L."/>
            <person name="Tang P."/>
            <person name="Chiu C.-H."/>
            <person name="Lee Y.-S."/>
            <person name="Embley T.M."/>
            <person name="Coombs G.H."/>
            <person name="Mottram J.C."/>
            <person name="Tachezy J."/>
            <person name="Fraser-Liggett C.M."/>
            <person name="Johnson P.J."/>
        </authorList>
    </citation>
    <scope>NUCLEOTIDE SEQUENCE [LARGE SCALE GENOMIC DNA]</scope>
    <source>
        <strain evidence="7">G3</strain>
    </source>
</reference>
<feature type="transmembrane region" description="Helical" evidence="6">
    <location>
        <begin position="107"/>
        <end position="129"/>
    </location>
</feature>
<dbReference type="InParanoid" id="A2EUF9"/>
<evidence type="ECO:0000256" key="2">
    <source>
        <dbReference type="ARBA" id="ARBA00005467"/>
    </source>
</evidence>
<dbReference type="GO" id="GO:0009306">
    <property type="term" value="P:protein secretion"/>
    <property type="evidence" value="ECO:0000318"/>
    <property type="project" value="GO_Central"/>
</dbReference>
<dbReference type="Proteomes" id="UP000001542">
    <property type="component" value="Unassembled WGS sequence"/>
</dbReference>
<name>A2EUF9_TRIV3</name>
<feature type="transmembrane region" description="Helical" evidence="6">
    <location>
        <begin position="135"/>
        <end position="159"/>
    </location>
</feature>
<keyword evidence="4 6" id="KW-1133">Transmembrane helix</keyword>
<dbReference type="GO" id="GO:0016192">
    <property type="term" value="P:vesicle-mediated transport"/>
    <property type="evidence" value="ECO:0000318"/>
    <property type="project" value="GO_Central"/>
</dbReference>
<keyword evidence="5 6" id="KW-0472">Membrane</keyword>
<gene>
    <name evidence="7" type="ORF">TVAG_473420</name>
</gene>
<keyword evidence="8" id="KW-1185">Reference proteome</keyword>
<comment type="similarity">
    <text evidence="2 6">Belongs to the TVP23 family.</text>
</comment>
<dbReference type="AlphaFoldDB" id="A2EUF9"/>
<evidence type="ECO:0000256" key="3">
    <source>
        <dbReference type="ARBA" id="ARBA00022692"/>
    </source>
</evidence>
<sequence length="193" mass="21819">MENVETLSYETSNSFWTNKFLSMMFIVCKLFSIILFLFLLSRRNKSTLGFLAYISALAIDFLNTKNVGGPQLIGLGWYIETDFESGSLIQSLSKPPPFVPNPTDSNLFWLVSILSFAIWIVNALLAVGLGSFFHFFLAVIGIITDALNLFLFIHAHNLLRVENMKLVRSALESELEPLNLADHNKNPNQKQEK</sequence>
<dbReference type="InterPro" id="IPR008564">
    <property type="entry name" value="TVP23-like"/>
</dbReference>
<reference evidence="7" key="1">
    <citation type="submission" date="2006-10" db="EMBL/GenBank/DDBJ databases">
        <authorList>
            <person name="Amadeo P."/>
            <person name="Zhao Q."/>
            <person name="Wortman J."/>
            <person name="Fraser-Liggett C."/>
            <person name="Carlton J."/>
        </authorList>
    </citation>
    <scope>NUCLEOTIDE SEQUENCE</scope>
    <source>
        <strain evidence="7">G3</strain>
    </source>
</reference>
<evidence type="ECO:0000256" key="1">
    <source>
        <dbReference type="ARBA" id="ARBA00004141"/>
    </source>
</evidence>
<evidence type="ECO:0000313" key="7">
    <source>
        <dbReference type="EMBL" id="EAY03718.1"/>
    </source>
</evidence>
<comment type="subcellular location">
    <subcellularLocation>
        <location evidence="1 6">Membrane</location>
        <topology evidence="1 6">Multi-pass membrane protein</topology>
    </subcellularLocation>
</comment>
<evidence type="ECO:0000256" key="5">
    <source>
        <dbReference type="ARBA" id="ARBA00023136"/>
    </source>
</evidence>
<protein>
    <recommendedName>
        <fullName evidence="6">Golgi apparatus membrane protein TVP23 homolog</fullName>
    </recommendedName>
</protein>
<organism evidence="7 8">
    <name type="scientific">Trichomonas vaginalis (strain ATCC PRA-98 / G3)</name>
    <dbReference type="NCBI Taxonomy" id="412133"/>
    <lineage>
        <taxon>Eukaryota</taxon>
        <taxon>Metamonada</taxon>
        <taxon>Parabasalia</taxon>
        <taxon>Trichomonadida</taxon>
        <taxon>Trichomonadidae</taxon>
        <taxon>Trichomonas</taxon>
    </lineage>
</organism>